<sequence>MILWVMISTQLIAWGWFSYCGGKLSDKKFIIFTIGMLIGQLGTGIETYYAEAWRAFVVQGYFFVFTAFGGIQRWRKMKMQINA</sequence>
<evidence type="ECO:0000313" key="3">
    <source>
        <dbReference type="Proteomes" id="UP000228496"/>
    </source>
</evidence>
<evidence type="ECO:0000256" key="1">
    <source>
        <dbReference type="SAM" id="Phobius"/>
    </source>
</evidence>
<evidence type="ECO:0000313" key="2">
    <source>
        <dbReference type="EMBL" id="PJE51127.1"/>
    </source>
</evidence>
<keyword evidence="1" id="KW-1133">Transmembrane helix</keyword>
<dbReference type="AlphaFoldDB" id="A0A2J0Q7R1"/>
<dbReference type="Proteomes" id="UP000228496">
    <property type="component" value="Unassembled WGS sequence"/>
</dbReference>
<feature type="transmembrane region" description="Helical" evidence="1">
    <location>
        <begin position="56"/>
        <end position="74"/>
    </location>
</feature>
<proteinExistence type="predicted"/>
<accession>A0A2J0Q7R1</accession>
<reference evidence="2 3" key="1">
    <citation type="submission" date="2017-09" db="EMBL/GenBank/DDBJ databases">
        <title>Depth-based differentiation of microbial function through sediment-hosted aquifers and enrichment of novel symbionts in the deep terrestrial subsurface.</title>
        <authorList>
            <person name="Probst A.J."/>
            <person name="Ladd B."/>
            <person name="Jarett J.K."/>
            <person name="Geller-Mcgrath D.E."/>
            <person name="Sieber C.M."/>
            <person name="Emerson J.B."/>
            <person name="Anantharaman K."/>
            <person name="Thomas B.C."/>
            <person name="Malmstrom R."/>
            <person name="Stieglmeier M."/>
            <person name="Klingl A."/>
            <person name="Woyke T."/>
            <person name="Ryan C.M."/>
            <person name="Banfield J.F."/>
        </authorList>
    </citation>
    <scope>NUCLEOTIDE SEQUENCE [LARGE SCALE GENOMIC DNA]</scope>
    <source>
        <strain evidence="2">CG10_big_fil_rev_8_21_14_0_10_36_16</strain>
    </source>
</reference>
<keyword evidence="1" id="KW-0812">Transmembrane</keyword>
<organism evidence="2 3">
    <name type="scientific">Candidatus Yanofskybacteria bacterium CG10_big_fil_rev_8_21_14_0_10_36_16</name>
    <dbReference type="NCBI Taxonomy" id="1975096"/>
    <lineage>
        <taxon>Bacteria</taxon>
        <taxon>Candidatus Yanofskyibacteriota</taxon>
    </lineage>
</organism>
<gene>
    <name evidence="2" type="ORF">COV29_02535</name>
</gene>
<protein>
    <submittedName>
        <fullName evidence="2">Uncharacterized protein</fullName>
    </submittedName>
</protein>
<feature type="transmembrane region" description="Helical" evidence="1">
    <location>
        <begin position="29"/>
        <end position="50"/>
    </location>
</feature>
<keyword evidence="1" id="KW-0472">Membrane</keyword>
<comment type="caution">
    <text evidence="2">The sequence shown here is derived from an EMBL/GenBank/DDBJ whole genome shotgun (WGS) entry which is preliminary data.</text>
</comment>
<name>A0A2J0Q7R1_9BACT</name>
<dbReference type="EMBL" id="PCXQ01000004">
    <property type="protein sequence ID" value="PJE51127.1"/>
    <property type="molecule type" value="Genomic_DNA"/>
</dbReference>